<organism evidence="1">
    <name type="scientific">bioreactor metagenome</name>
    <dbReference type="NCBI Taxonomy" id="1076179"/>
    <lineage>
        <taxon>unclassified sequences</taxon>
        <taxon>metagenomes</taxon>
        <taxon>ecological metagenomes</taxon>
    </lineage>
</organism>
<evidence type="ECO:0000313" key="1">
    <source>
        <dbReference type="EMBL" id="MPM03389.1"/>
    </source>
</evidence>
<dbReference type="EMBL" id="VSSQ01000949">
    <property type="protein sequence ID" value="MPM03389.1"/>
    <property type="molecule type" value="Genomic_DNA"/>
</dbReference>
<name>A0A644WIF0_9ZZZZ</name>
<dbReference type="AlphaFoldDB" id="A0A644WIF0"/>
<accession>A0A644WIF0</accession>
<gene>
    <name evidence="1" type="ORF">SDC9_49655</name>
</gene>
<comment type="caution">
    <text evidence="1">The sequence shown here is derived from an EMBL/GenBank/DDBJ whole genome shotgun (WGS) entry which is preliminary data.</text>
</comment>
<sequence length="69" mass="7900">MTNAAFRHHGNRDGFHDSFNHFRIAHAGNSADRPDIRRNPFQCHHRTGAGRFRNLGLLRSGHIHNYAAL</sequence>
<reference evidence="1" key="1">
    <citation type="submission" date="2019-08" db="EMBL/GenBank/DDBJ databases">
        <authorList>
            <person name="Kucharzyk K."/>
            <person name="Murdoch R.W."/>
            <person name="Higgins S."/>
            <person name="Loffler F."/>
        </authorList>
    </citation>
    <scope>NUCLEOTIDE SEQUENCE</scope>
</reference>
<proteinExistence type="predicted"/>
<protein>
    <submittedName>
        <fullName evidence="1">Uncharacterized protein</fullName>
    </submittedName>
</protein>